<protein>
    <submittedName>
        <fullName evidence="1">Uncharacterized protein</fullName>
    </submittedName>
</protein>
<dbReference type="EMBL" id="FJUW01000024">
    <property type="protein sequence ID" value="CZT02208.1"/>
    <property type="molecule type" value="Genomic_DNA"/>
</dbReference>
<reference evidence="2" key="1">
    <citation type="submission" date="2016-03" db="EMBL/GenBank/DDBJ databases">
        <authorList>
            <person name="Ploux O."/>
        </authorList>
    </citation>
    <scope>NUCLEOTIDE SEQUENCE [LARGE SCALE GENOMIC DNA]</scope>
    <source>
        <strain evidence="2">UK7</strain>
    </source>
</reference>
<comment type="caution">
    <text evidence="1">The sequence shown here is derived from an EMBL/GenBank/DDBJ whole genome shotgun (WGS) entry which is preliminary data.</text>
</comment>
<evidence type="ECO:0000313" key="2">
    <source>
        <dbReference type="Proteomes" id="UP000178129"/>
    </source>
</evidence>
<dbReference type="Proteomes" id="UP000178129">
    <property type="component" value="Unassembled WGS sequence"/>
</dbReference>
<accession>A0A1E1KYJ1</accession>
<dbReference type="AlphaFoldDB" id="A0A1E1KYJ1"/>
<keyword evidence="2" id="KW-1185">Reference proteome</keyword>
<organism evidence="1 2">
    <name type="scientific">Rhynchosporium graminicola</name>
    <dbReference type="NCBI Taxonomy" id="2792576"/>
    <lineage>
        <taxon>Eukaryota</taxon>
        <taxon>Fungi</taxon>
        <taxon>Dikarya</taxon>
        <taxon>Ascomycota</taxon>
        <taxon>Pezizomycotina</taxon>
        <taxon>Leotiomycetes</taxon>
        <taxon>Helotiales</taxon>
        <taxon>Ploettnerulaceae</taxon>
        <taxon>Rhynchosporium</taxon>
    </lineage>
</organism>
<dbReference type="InParanoid" id="A0A1E1KYJ1"/>
<gene>
    <name evidence="1" type="ORF">RCO7_11059</name>
</gene>
<sequence>MSLAPKNLLIEINGVTRLRGRANYCFWRREMIRIFENHRLEAFIAQGDIPGHKNRPDDVGLICLSTMIRSTFSEDLKSRFHIWAGLAIDSRRLWRELQDRFEAKGKWAYIMLSIQLKRTQREEYADLAALLLKQQSIVLQRSDTGIEMTSDIREMVKIAEGVPKRLRYLHLKWCVAEEGDLTPDKMKAEISKAEQRLQEDGEKTGAQMSLSYVLR</sequence>
<proteinExistence type="predicted"/>
<name>A0A1E1KYJ1_9HELO</name>
<evidence type="ECO:0000313" key="1">
    <source>
        <dbReference type="EMBL" id="CZT02208.1"/>
    </source>
</evidence>